<gene>
    <name evidence="1" type="ORF">BOLC9T57712H</name>
</gene>
<organism evidence="1">
    <name type="scientific">Brassica oleracea</name>
    <name type="common">Wild cabbage</name>
    <dbReference type="NCBI Taxonomy" id="3712"/>
    <lineage>
        <taxon>Eukaryota</taxon>
        <taxon>Viridiplantae</taxon>
        <taxon>Streptophyta</taxon>
        <taxon>Embryophyta</taxon>
        <taxon>Tracheophyta</taxon>
        <taxon>Spermatophyta</taxon>
        <taxon>Magnoliopsida</taxon>
        <taxon>eudicotyledons</taxon>
        <taxon>Gunneridae</taxon>
        <taxon>Pentapetalae</taxon>
        <taxon>rosids</taxon>
        <taxon>malvids</taxon>
        <taxon>Brassicales</taxon>
        <taxon>Brassicaceae</taxon>
        <taxon>Brassiceae</taxon>
        <taxon>Brassica</taxon>
    </lineage>
</organism>
<proteinExistence type="predicted"/>
<dbReference type="AlphaFoldDB" id="A0A3P6EN19"/>
<name>A0A3P6EN19_BRAOL</name>
<reference evidence="1" key="1">
    <citation type="submission" date="2018-11" db="EMBL/GenBank/DDBJ databases">
        <authorList>
            <consortium name="Genoscope - CEA"/>
            <person name="William W."/>
        </authorList>
    </citation>
    <scope>NUCLEOTIDE SEQUENCE</scope>
</reference>
<accession>A0A3P6EN19</accession>
<sequence>MEPMVKKLKQKLRFGSSRNMEDKWFLENGSILLKELIADCNGKSVPIRNFSSYQILQATNNFHFSCLVTNERSHNWYKGIIKTSLTLSKDSRSIRLQETEWARFTMTLSCLLR</sequence>
<protein>
    <submittedName>
        <fullName evidence="1">Uncharacterized protein</fullName>
    </submittedName>
</protein>
<evidence type="ECO:0000313" key="1">
    <source>
        <dbReference type="EMBL" id="VDD32389.1"/>
    </source>
</evidence>
<dbReference type="EMBL" id="LR031875">
    <property type="protein sequence ID" value="VDD32389.1"/>
    <property type="molecule type" value="Genomic_DNA"/>
</dbReference>